<gene>
    <name evidence="1" type="ORF">HH212_26265</name>
</gene>
<proteinExistence type="predicted"/>
<name>A0A7Z2W1H8_9BURK</name>
<protein>
    <submittedName>
        <fullName evidence="1">Uncharacterized protein</fullName>
    </submittedName>
</protein>
<accession>A0A7Z2W1H8</accession>
<evidence type="ECO:0000313" key="2">
    <source>
        <dbReference type="Proteomes" id="UP000502415"/>
    </source>
</evidence>
<dbReference type="AlphaFoldDB" id="A0A7Z2W1H8"/>
<sequence>MNTHESVAIKRLAAQASSIDSIANWFIELILAMEAPKQASPEGISIGRPVVQGSKFRVQAHHQEFACFYGHTIGESGLSGRFEIVKLNRDSTLGETIFVFRATNEAIIFPDETGFAQYFLSQEQYDHVRSQTAYQLMGAIQRQLLKH</sequence>
<dbReference type="EMBL" id="CP051685">
    <property type="protein sequence ID" value="QJE03063.1"/>
    <property type="molecule type" value="Genomic_DNA"/>
</dbReference>
<reference evidence="1 2" key="1">
    <citation type="submission" date="2020-04" db="EMBL/GenBank/DDBJ databases">
        <title>Genome sequencing of novel species.</title>
        <authorList>
            <person name="Heo J."/>
            <person name="Kim S.-J."/>
            <person name="Kim J.-S."/>
            <person name="Hong S.-B."/>
            <person name="Kwon S.-W."/>
        </authorList>
    </citation>
    <scope>NUCLEOTIDE SEQUENCE [LARGE SCALE GENOMIC DNA]</scope>
    <source>
        <strain evidence="1 2">GN2-R2</strain>
    </source>
</reference>
<dbReference type="KEGG" id="mfy:HH212_26265"/>
<keyword evidence="2" id="KW-1185">Reference proteome</keyword>
<evidence type="ECO:0000313" key="1">
    <source>
        <dbReference type="EMBL" id="QJE03063.1"/>
    </source>
</evidence>
<organism evidence="1 2">
    <name type="scientific">Massilia forsythiae</name>
    <dbReference type="NCBI Taxonomy" id="2728020"/>
    <lineage>
        <taxon>Bacteria</taxon>
        <taxon>Pseudomonadati</taxon>
        <taxon>Pseudomonadota</taxon>
        <taxon>Betaproteobacteria</taxon>
        <taxon>Burkholderiales</taxon>
        <taxon>Oxalobacteraceae</taxon>
        <taxon>Telluria group</taxon>
        <taxon>Massilia</taxon>
    </lineage>
</organism>
<dbReference type="Proteomes" id="UP000502415">
    <property type="component" value="Chromosome"/>
</dbReference>
<dbReference type="RefSeq" id="WP_170205144.1">
    <property type="nucleotide sequence ID" value="NZ_CP051685.1"/>
</dbReference>